<dbReference type="CDD" id="cd07717">
    <property type="entry name" value="RNaseZ_ZiPD-like_MBL-fold"/>
    <property type="match status" value="1"/>
</dbReference>
<feature type="compositionally biased region" description="Polar residues" evidence="9">
    <location>
        <begin position="351"/>
        <end position="374"/>
    </location>
</feature>
<dbReference type="Gene3D" id="1.10.720.30">
    <property type="entry name" value="SAP domain"/>
    <property type="match status" value="2"/>
</dbReference>
<organism evidence="11 12">
    <name type="scientific">Coccomyxa viridis</name>
    <dbReference type="NCBI Taxonomy" id="1274662"/>
    <lineage>
        <taxon>Eukaryota</taxon>
        <taxon>Viridiplantae</taxon>
        <taxon>Chlorophyta</taxon>
        <taxon>core chlorophytes</taxon>
        <taxon>Trebouxiophyceae</taxon>
        <taxon>Trebouxiophyceae incertae sedis</taxon>
        <taxon>Coccomyxaceae</taxon>
        <taxon>Coccomyxa</taxon>
    </lineage>
</organism>
<sequence length="862" mass="91819">MQAQLHNRTQEGVPMYRNGKHLCREFVRLCRGPAYHSCSQAQRLLPCLMTGAQTSSSSGGASQSGQHQLSIRRQLQTGGDLSRAALTRYKVGQLREALQEEGLSTAGLKAHLVERLFELVETLDPHTVQLDSGLASSSSVQPSSTAQLSQDVLTASQHKETTSSFMEAEPEIPTLVDEAATSSISAPAPTAFQAQTSVQQVMQTDSSSESCVERDGSAAAAVTEARQVLVAQSSSQDQLSIRRELQAGTTFTPALLSRYRVAQLREALEEEGLSTLGTKAVLVSRTWELVGALQARSTTLNTPQESLADSAQHGSGAQPWQDMSTLSGHEGSDSAVSEAQLDFKSPDEDGTPSQSTPEHPSTPSMASLPQTSEMHSSRAAGTHQNISSAAMADVQEELNGQSAVENDQSLSAAAVPVSVVPAPIGASFARDLDTPDRAANKTGLAVTWLGTSSGAPTTSRNVSCIAVRLPSSTFLVDSGEGSCRQLEQAQMHPGRVKGLFVTHLHGDHCFGIPGLLRSVSDSRVGTALEGETFRIFGPPGLHGLITAAFAFDATPPCMPLAVTEWTVQPSAAFPLRPASEVAGVDLGSRVHFARAGPDMSPEVESLISKATKHARHQRRRGFTLPEHDVTLIEGLTWTVPCEDGITLTAAQLQHRLPCWGYVFWEAGCPPLPDPAKLAAAGASEEAVQSAIVKGPQATVELPSGELVPVKSLVIPPVKGRKVVLLGDTCDSHAILNVGRSADLLSHEATFTADMYAKARIAQHSTAPMAGNFARQLGAQTLVLTHFSGRFAEFRGRGEEDALPRDIHALKMQATHTFGSNRIFAASDFFTYQVPRKTSFVPPTPSKSEMRKEQLAQRVPAGI</sequence>
<dbReference type="InterPro" id="IPR001279">
    <property type="entry name" value="Metallo-B-lactamas"/>
</dbReference>
<protein>
    <recommendedName>
        <fullName evidence="10">SAP domain-containing protein</fullName>
    </recommendedName>
</protein>
<gene>
    <name evidence="11" type="ORF">CVIRNUC_003974</name>
</gene>
<proteinExistence type="inferred from homology"/>
<evidence type="ECO:0000256" key="3">
    <source>
        <dbReference type="ARBA" id="ARBA00022694"/>
    </source>
</evidence>
<feature type="region of interest" description="Disordered" evidence="9">
    <location>
        <begin position="299"/>
        <end position="385"/>
    </location>
</feature>
<dbReference type="PANTHER" id="PTHR46018">
    <property type="entry name" value="ZINC PHOSPHODIESTERASE ELAC PROTEIN 1"/>
    <property type="match status" value="1"/>
</dbReference>
<keyword evidence="8" id="KW-0862">Zinc</keyword>
<dbReference type="SUPFAM" id="SSF68906">
    <property type="entry name" value="SAP domain"/>
    <property type="match status" value="1"/>
</dbReference>
<evidence type="ECO:0000256" key="2">
    <source>
        <dbReference type="ARBA" id="ARBA00011738"/>
    </source>
</evidence>
<feature type="compositionally biased region" description="Polar residues" evidence="9">
    <location>
        <begin position="299"/>
        <end position="315"/>
    </location>
</feature>
<accession>A0AAV1I4E1</accession>
<feature type="region of interest" description="Disordered" evidence="9">
    <location>
        <begin position="839"/>
        <end position="862"/>
    </location>
</feature>
<dbReference type="GO" id="GO:0005634">
    <property type="term" value="C:nucleus"/>
    <property type="evidence" value="ECO:0007669"/>
    <property type="project" value="TreeGrafter"/>
</dbReference>
<evidence type="ECO:0000313" key="12">
    <source>
        <dbReference type="Proteomes" id="UP001314263"/>
    </source>
</evidence>
<reference evidence="11 12" key="1">
    <citation type="submission" date="2023-10" db="EMBL/GenBank/DDBJ databases">
        <authorList>
            <person name="Maclean D."/>
            <person name="Macfadyen A."/>
        </authorList>
    </citation>
    <scope>NUCLEOTIDE SEQUENCE [LARGE SCALE GENOMIC DNA]</scope>
</reference>
<dbReference type="InterPro" id="IPR003034">
    <property type="entry name" value="SAP_dom"/>
</dbReference>
<feature type="domain" description="SAP" evidence="10">
    <location>
        <begin position="86"/>
        <end position="120"/>
    </location>
</feature>
<keyword evidence="6" id="KW-0255">Endonuclease</keyword>
<dbReference type="InterPro" id="IPR036361">
    <property type="entry name" value="SAP_dom_sf"/>
</dbReference>
<dbReference type="Gene3D" id="3.60.15.10">
    <property type="entry name" value="Ribonuclease Z/Hydroxyacylglutathione hydrolase-like"/>
    <property type="match status" value="1"/>
</dbReference>
<dbReference type="InterPro" id="IPR036866">
    <property type="entry name" value="RibonucZ/Hydroxyglut_hydro"/>
</dbReference>
<dbReference type="AlphaFoldDB" id="A0AAV1I4E1"/>
<dbReference type="Proteomes" id="UP001314263">
    <property type="component" value="Unassembled WGS sequence"/>
</dbReference>
<evidence type="ECO:0000256" key="8">
    <source>
        <dbReference type="ARBA" id="ARBA00022833"/>
    </source>
</evidence>
<evidence type="ECO:0000256" key="1">
    <source>
        <dbReference type="ARBA" id="ARBA00001947"/>
    </source>
</evidence>
<keyword evidence="4" id="KW-0540">Nuclease</keyword>
<dbReference type="HAMAP" id="MF_01818">
    <property type="entry name" value="RNase_Z_BN"/>
    <property type="match status" value="1"/>
</dbReference>
<dbReference type="InterPro" id="IPR013471">
    <property type="entry name" value="RNase_Z/BN"/>
</dbReference>
<dbReference type="Pfam" id="PF00753">
    <property type="entry name" value="Lactamase_B"/>
    <property type="match status" value="1"/>
</dbReference>
<keyword evidence="3" id="KW-0819">tRNA processing</keyword>
<dbReference type="EMBL" id="CAUYUE010000005">
    <property type="protein sequence ID" value="CAK0772542.1"/>
    <property type="molecule type" value="Genomic_DNA"/>
</dbReference>
<dbReference type="Pfam" id="PF02037">
    <property type="entry name" value="SAP"/>
    <property type="match status" value="2"/>
</dbReference>
<dbReference type="SUPFAM" id="SSF56281">
    <property type="entry name" value="Metallo-hydrolase/oxidoreductase"/>
    <property type="match status" value="1"/>
</dbReference>
<name>A0AAV1I4E1_9CHLO</name>
<feature type="compositionally biased region" description="Low complexity" evidence="9">
    <location>
        <begin position="133"/>
        <end position="149"/>
    </location>
</feature>
<dbReference type="GO" id="GO:0046872">
    <property type="term" value="F:metal ion binding"/>
    <property type="evidence" value="ECO:0007669"/>
    <property type="project" value="UniProtKB-KW"/>
</dbReference>
<comment type="cofactor">
    <cofactor evidence="1">
        <name>Zn(2+)</name>
        <dbReference type="ChEBI" id="CHEBI:29105"/>
    </cofactor>
</comment>
<dbReference type="PANTHER" id="PTHR46018:SF2">
    <property type="entry name" value="ZINC PHOSPHODIESTERASE ELAC PROTEIN 1"/>
    <property type="match status" value="1"/>
</dbReference>
<comment type="caution">
    <text evidence="11">The sequence shown here is derived from an EMBL/GenBank/DDBJ whole genome shotgun (WGS) entry which is preliminary data.</text>
</comment>
<evidence type="ECO:0000256" key="9">
    <source>
        <dbReference type="SAM" id="MobiDB-lite"/>
    </source>
</evidence>
<evidence type="ECO:0000256" key="6">
    <source>
        <dbReference type="ARBA" id="ARBA00022759"/>
    </source>
</evidence>
<dbReference type="GO" id="GO:0042781">
    <property type="term" value="F:3'-tRNA processing endoribonuclease activity"/>
    <property type="evidence" value="ECO:0007669"/>
    <property type="project" value="TreeGrafter"/>
</dbReference>
<dbReference type="SMART" id="SM00513">
    <property type="entry name" value="SAP"/>
    <property type="match status" value="2"/>
</dbReference>
<evidence type="ECO:0000259" key="10">
    <source>
        <dbReference type="PROSITE" id="PS50800"/>
    </source>
</evidence>
<dbReference type="PROSITE" id="PS50800">
    <property type="entry name" value="SAP"/>
    <property type="match status" value="2"/>
</dbReference>
<evidence type="ECO:0000256" key="4">
    <source>
        <dbReference type="ARBA" id="ARBA00022722"/>
    </source>
</evidence>
<keyword evidence="12" id="KW-1185">Reference proteome</keyword>
<evidence type="ECO:0000256" key="5">
    <source>
        <dbReference type="ARBA" id="ARBA00022723"/>
    </source>
</evidence>
<keyword evidence="5" id="KW-0479">Metal-binding</keyword>
<feature type="region of interest" description="Disordered" evidence="9">
    <location>
        <begin position="133"/>
        <end position="169"/>
    </location>
</feature>
<feature type="domain" description="SAP" evidence="10">
    <location>
        <begin position="256"/>
        <end position="290"/>
    </location>
</feature>
<keyword evidence="7" id="KW-0378">Hydrolase</keyword>
<comment type="subunit">
    <text evidence="2">Homodimer.</text>
</comment>
<evidence type="ECO:0000313" key="11">
    <source>
        <dbReference type="EMBL" id="CAK0772542.1"/>
    </source>
</evidence>
<evidence type="ECO:0000256" key="7">
    <source>
        <dbReference type="ARBA" id="ARBA00022801"/>
    </source>
</evidence>